<name>A0A822EG10_9BILA</name>
<evidence type="ECO:0000256" key="1">
    <source>
        <dbReference type="SAM" id="MobiDB-lite"/>
    </source>
</evidence>
<feature type="non-terminal residue" evidence="2">
    <location>
        <position position="65"/>
    </location>
</feature>
<evidence type="ECO:0000313" key="2">
    <source>
        <dbReference type="EMBL" id="CAF5102727.1"/>
    </source>
</evidence>
<reference evidence="2" key="1">
    <citation type="submission" date="2021-02" db="EMBL/GenBank/DDBJ databases">
        <authorList>
            <person name="Nowell W R."/>
        </authorList>
    </citation>
    <scope>NUCLEOTIDE SEQUENCE</scope>
</reference>
<dbReference type="EMBL" id="CAJOBR010072081">
    <property type="protein sequence ID" value="CAF5102727.1"/>
    <property type="molecule type" value="Genomic_DNA"/>
</dbReference>
<accession>A0A822EG10</accession>
<organism evidence="2 3">
    <name type="scientific">Rotaria socialis</name>
    <dbReference type="NCBI Taxonomy" id="392032"/>
    <lineage>
        <taxon>Eukaryota</taxon>
        <taxon>Metazoa</taxon>
        <taxon>Spiralia</taxon>
        <taxon>Gnathifera</taxon>
        <taxon>Rotifera</taxon>
        <taxon>Eurotatoria</taxon>
        <taxon>Bdelloidea</taxon>
        <taxon>Philodinida</taxon>
        <taxon>Philodinidae</taxon>
        <taxon>Rotaria</taxon>
    </lineage>
</organism>
<proteinExistence type="predicted"/>
<gene>
    <name evidence="2" type="ORF">QYT958_LOCUS44933</name>
</gene>
<dbReference type="Proteomes" id="UP000663848">
    <property type="component" value="Unassembled WGS sequence"/>
</dbReference>
<comment type="caution">
    <text evidence="2">The sequence shown here is derived from an EMBL/GenBank/DDBJ whole genome shotgun (WGS) entry which is preliminary data.</text>
</comment>
<feature type="region of interest" description="Disordered" evidence="1">
    <location>
        <begin position="1"/>
        <end position="34"/>
    </location>
</feature>
<dbReference type="AlphaFoldDB" id="A0A822EG10"/>
<sequence>MCQSSPFIPLSSKNSSIQNSLEKPNNETSSDDTSLLSFERHELSAGNATLMTNNGDIDELKLSEN</sequence>
<protein>
    <submittedName>
        <fullName evidence="2">Uncharacterized protein</fullName>
    </submittedName>
</protein>
<evidence type="ECO:0000313" key="3">
    <source>
        <dbReference type="Proteomes" id="UP000663848"/>
    </source>
</evidence>